<protein>
    <submittedName>
        <fullName evidence="2">Uncharacterized protein</fullName>
    </submittedName>
</protein>
<evidence type="ECO:0000313" key="7">
    <source>
        <dbReference type="Proteomes" id="UP000440367"/>
    </source>
</evidence>
<evidence type="ECO:0000313" key="3">
    <source>
        <dbReference type="EMBL" id="KAE9211561.1"/>
    </source>
</evidence>
<dbReference type="Proteomes" id="UP000441208">
    <property type="component" value="Unassembled WGS sequence"/>
</dbReference>
<dbReference type="EMBL" id="QXGF01000504">
    <property type="protein sequence ID" value="KAE8939229.1"/>
    <property type="molecule type" value="Genomic_DNA"/>
</dbReference>
<accession>A0A6A3SW39</accession>
<dbReference type="EMBL" id="QXGD01000143">
    <property type="protein sequence ID" value="KAE9250834.1"/>
    <property type="molecule type" value="Genomic_DNA"/>
</dbReference>
<dbReference type="AlphaFoldDB" id="A0A6A3SW39"/>
<evidence type="ECO:0000313" key="1">
    <source>
        <dbReference type="EMBL" id="KAE8939229.1"/>
    </source>
</evidence>
<evidence type="ECO:0000313" key="5">
    <source>
        <dbReference type="Proteomes" id="UP000429523"/>
    </source>
</evidence>
<dbReference type="EMBL" id="QXGB01000533">
    <property type="protein sequence ID" value="KAE9211561.1"/>
    <property type="molecule type" value="Genomic_DNA"/>
</dbReference>
<proteinExistence type="predicted"/>
<sequence length="129" mass="14369">MERIAQAQDEEKWIVNLKKFILGDVQGLTSAEAKSCAKIAEDYKVDEAGLLFYCPPSKQANEDRDQVTRLVIPETYKKISCTIITQVWKLDIKVSEGHTNDSEPIFIGAASIRVCNATLAAVWTARPGR</sequence>
<comment type="caution">
    <text evidence="2">The sequence shown here is derived from an EMBL/GenBank/DDBJ whole genome shotgun (WGS) entry which is preliminary data.</text>
</comment>
<dbReference type="Proteomes" id="UP000433483">
    <property type="component" value="Unassembled WGS sequence"/>
</dbReference>
<gene>
    <name evidence="4" type="ORF">PF002_g4581</name>
    <name evidence="3" type="ORF">PF005_g10954</name>
    <name evidence="2" type="ORF">PF007_g6559</name>
    <name evidence="1" type="ORF">PF009_g10924</name>
</gene>
<organism evidence="2 8">
    <name type="scientific">Phytophthora fragariae</name>
    <dbReference type="NCBI Taxonomy" id="53985"/>
    <lineage>
        <taxon>Eukaryota</taxon>
        <taxon>Sar</taxon>
        <taxon>Stramenopiles</taxon>
        <taxon>Oomycota</taxon>
        <taxon>Peronosporomycetes</taxon>
        <taxon>Peronosporales</taxon>
        <taxon>Peronosporaceae</taxon>
        <taxon>Phytophthora</taxon>
    </lineage>
</organism>
<dbReference type="EMBL" id="QXFZ01000246">
    <property type="protein sequence ID" value="KAE9124884.1"/>
    <property type="molecule type" value="Genomic_DNA"/>
</dbReference>
<evidence type="ECO:0000313" key="2">
    <source>
        <dbReference type="EMBL" id="KAE9124884.1"/>
    </source>
</evidence>
<evidence type="ECO:0000313" key="6">
    <source>
        <dbReference type="Proteomes" id="UP000433483"/>
    </source>
</evidence>
<name>A0A6A3SW39_9STRA</name>
<reference evidence="5 6" key="1">
    <citation type="submission" date="2018-08" db="EMBL/GenBank/DDBJ databases">
        <title>Genomic investigation of the strawberry pathogen Phytophthora fragariae indicates pathogenicity is determined by transcriptional variation in three key races.</title>
        <authorList>
            <person name="Adams T.M."/>
            <person name="Armitage A.D."/>
            <person name="Sobczyk M.K."/>
            <person name="Bates H.J."/>
            <person name="Dunwell J.M."/>
            <person name="Nellist C.F."/>
            <person name="Harrison R.J."/>
        </authorList>
    </citation>
    <scope>NUCLEOTIDE SEQUENCE [LARGE SCALE GENOMIC DNA]</scope>
    <source>
        <strain evidence="4 7">BC-1</strain>
        <strain evidence="3 6">NOV-27</strain>
        <strain evidence="2 8">NOV-71</strain>
        <strain evidence="1 5">NOV-9</strain>
    </source>
</reference>
<keyword evidence="6" id="KW-1185">Reference proteome</keyword>
<dbReference type="Proteomes" id="UP000429523">
    <property type="component" value="Unassembled WGS sequence"/>
</dbReference>
<dbReference type="Proteomes" id="UP000440367">
    <property type="component" value="Unassembled WGS sequence"/>
</dbReference>
<evidence type="ECO:0000313" key="8">
    <source>
        <dbReference type="Proteomes" id="UP000441208"/>
    </source>
</evidence>
<evidence type="ECO:0000313" key="4">
    <source>
        <dbReference type="EMBL" id="KAE9250834.1"/>
    </source>
</evidence>
<dbReference type="OrthoDB" id="126014at2759"/>